<dbReference type="RefSeq" id="WP_014042850.1">
    <property type="nucleotide sequence ID" value="NC_015949.1"/>
</dbReference>
<dbReference type="PANTHER" id="PTHR47957">
    <property type="entry name" value="ATP-DEPENDENT HELICASE HRQ1"/>
    <property type="match status" value="1"/>
</dbReference>
<dbReference type="GO" id="GO:0043138">
    <property type="term" value="F:3'-5' DNA helicase activity"/>
    <property type="evidence" value="ECO:0007669"/>
    <property type="project" value="TreeGrafter"/>
</dbReference>
<dbReference type="Pfam" id="PF00270">
    <property type="entry name" value="DEAD"/>
    <property type="match status" value="1"/>
</dbReference>
<dbReference type="Gene3D" id="3.40.50.300">
    <property type="entry name" value="P-loop containing nucleotide triphosphate hydrolases"/>
    <property type="match status" value="2"/>
</dbReference>
<dbReference type="GO" id="GO:0036297">
    <property type="term" value="P:interstrand cross-link repair"/>
    <property type="evidence" value="ECO:0007669"/>
    <property type="project" value="TreeGrafter"/>
</dbReference>
<dbReference type="SUPFAM" id="SSF52540">
    <property type="entry name" value="P-loop containing nucleoside triphosphate hydrolases"/>
    <property type="match status" value="1"/>
</dbReference>
<reference evidence="2 3" key="1">
    <citation type="submission" date="2011-08" db="EMBL/GenBank/DDBJ databases">
        <title>Complete sequence of Caldicellulosiruptor lactoaceticus 6A.</title>
        <authorList>
            <consortium name="US DOE Joint Genome Institute"/>
            <person name="Lucas S."/>
            <person name="Han J."/>
            <person name="Lapidus A."/>
            <person name="Cheng J.-F."/>
            <person name="Goodwin L."/>
            <person name="Pitluck S."/>
            <person name="Peters L."/>
            <person name="Davenport K."/>
            <person name="Detter J.C."/>
            <person name="Han C."/>
            <person name="Tapia R."/>
            <person name="Land M."/>
            <person name="Hauser L."/>
            <person name="Kyrpides N."/>
            <person name="Ivanova N."/>
            <person name="Ovchinnikova G."/>
            <person name="Pagani I."/>
            <person name="Blumer-Schuette S.E."/>
            <person name="Kelly R.M."/>
            <person name="Woyke T."/>
        </authorList>
    </citation>
    <scope>NUCLEOTIDE SEQUENCE [LARGE SCALE GENOMIC DNA]</scope>
    <source>
        <strain evidence="2 3">6A</strain>
    </source>
</reference>
<dbReference type="EMBL" id="CP003001">
    <property type="protein sequence ID" value="AEM74228.1"/>
    <property type="molecule type" value="Genomic_DNA"/>
</dbReference>
<sequence>MEYIEICLNEYGIEQGKKELLGKKLYAHQEIIFEKIKETQESKTPRVIFNISPTGSGKTLSAYSPLLENPKYKAVGIYPTNELIADQLETLTAWGLNCFPLFAEEIDKIELSYEETSLQRSEIIERIIKAPNRQVILTNPDIIYYIAFGKYFTFEKPQRFIGNILSAFDLWVFDEFHLYDDKQKAELLAIIFSAMCVRYLDKTPVFVILSATPDFGIESIMKKMNINFEIVKAKEGDKIIQEKVNLKLIPTDLYHWQGLNKLLEIDSCIDEVYREKSSLVILDSVFQAMDYANHLREKGLDVSELHGLKRDKNGLKAHVVVGTSAIEVGIDPKEENNTYKQAVVFEARTFSQFVQRLGRIGRGNKKDRTSFVLALVPQYVYDKLKNLHQSSISRPEFFKKLESSYVKNLLFEKSISEVASLTIFNSFQKILTLVENDEEKAKIKAFFWNLTGRRFDEMKSIQQDIKEAFDSEYETFENVLFSFRNFTPTTLVVTQNDAFFMDLYDVLRRYRIKQILKTDSEIKEALERTIKDKEICTLKYKKSKKDKSCISAIEIENIYENNKRKVMVTMEIPDDMFELNYRNLYLSPIKFKVASSNNQELEIIRELNQLLKSVFFPCFIVSREDVQNLQQKTHSFLPPLFRGYPYIEPYESVEDCEDDKTIYLGRNALLMWSTFLEGGEIL</sequence>
<evidence type="ECO:0000259" key="1">
    <source>
        <dbReference type="PROSITE" id="PS51192"/>
    </source>
</evidence>
<proteinExistence type="predicted"/>
<feature type="domain" description="Helicase ATP-binding" evidence="1">
    <location>
        <begin position="39"/>
        <end position="231"/>
    </location>
</feature>
<dbReference type="NCBIfam" id="TIGR03158">
    <property type="entry name" value="cas3_cyano"/>
    <property type="match status" value="1"/>
</dbReference>
<gene>
    <name evidence="2" type="ORF">Calla_1626</name>
</gene>
<dbReference type="GO" id="GO:0006289">
    <property type="term" value="P:nucleotide-excision repair"/>
    <property type="evidence" value="ECO:0007669"/>
    <property type="project" value="TreeGrafter"/>
</dbReference>
<organism evidence="2 3">
    <name type="scientific">Caldicellulosiruptor acetigenus 6A</name>
    <dbReference type="NCBI Taxonomy" id="632516"/>
    <lineage>
        <taxon>Bacteria</taxon>
        <taxon>Bacillati</taxon>
        <taxon>Bacillota</taxon>
        <taxon>Bacillota incertae sedis</taxon>
        <taxon>Caldicellulosiruptorales</taxon>
        <taxon>Caldicellulosiruptoraceae</taxon>
        <taxon>Caldicellulosiruptor</taxon>
    </lineage>
</organism>
<dbReference type="HOGENOM" id="CLU_382982_0_0_9"/>
<protein>
    <submittedName>
        <fullName evidence="2">CRISPR-associated helicase, Cyano-type</fullName>
    </submittedName>
</protein>
<dbReference type="GO" id="GO:0005524">
    <property type="term" value="F:ATP binding"/>
    <property type="evidence" value="ECO:0007669"/>
    <property type="project" value="InterPro"/>
</dbReference>
<dbReference type="InterPro" id="IPR014001">
    <property type="entry name" value="Helicase_ATP-bd"/>
</dbReference>
<accession>G2PT69</accession>
<evidence type="ECO:0000313" key="3">
    <source>
        <dbReference type="Proteomes" id="UP000009257"/>
    </source>
</evidence>
<evidence type="ECO:0000313" key="2">
    <source>
        <dbReference type="EMBL" id="AEM74228.1"/>
    </source>
</evidence>
<dbReference type="GO" id="GO:0003676">
    <property type="term" value="F:nucleic acid binding"/>
    <property type="evidence" value="ECO:0007669"/>
    <property type="project" value="InterPro"/>
</dbReference>
<dbReference type="KEGG" id="clc:Calla_1626"/>
<dbReference type="Proteomes" id="UP000009257">
    <property type="component" value="Chromosome"/>
</dbReference>
<dbReference type="InterPro" id="IPR017575">
    <property type="entry name" value="CRISPR-assoc_helicase_Cas3"/>
</dbReference>
<dbReference type="InterPro" id="IPR011545">
    <property type="entry name" value="DEAD/DEAH_box_helicase_dom"/>
</dbReference>
<dbReference type="AlphaFoldDB" id="G2PT69"/>
<dbReference type="PROSITE" id="PS51192">
    <property type="entry name" value="HELICASE_ATP_BIND_1"/>
    <property type="match status" value="1"/>
</dbReference>
<dbReference type="InterPro" id="IPR027417">
    <property type="entry name" value="P-loop_NTPase"/>
</dbReference>
<dbReference type="PANTHER" id="PTHR47957:SF3">
    <property type="entry name" value="ATP-DEPENDENT HELICASE HRQ1"/>
    <property type="match status" value="1"/>
</dbReference>
<dbReference type="SMART" id="SM00487">
    <property type="entry name" value="DEXDc"/>
    <property type="match status" value="1"/>
</dbReference>
<name>G2PT69_9FIRM</name>